<evidence type="ECO:0000313" key="2">
    <source>
        <dbReference type="EMBL" id="QTH63548.1"/>
    </source>
</evidence>
<dbReference type="RefSeq" id="WP_208831604.1">
    <property type="nucleotide sequence ID" value="NZ_CP072110.1"/>
</dbReference>
<sequence length="243" mass="27519">MSLKQLIGYKVFAIDGQFGQVSDCLISEKDKVVRYLVIDPQKWNPLSQKVLVSSVSIFYVNIDSKELHLSITQEQVKSSPGVEEYETVSRHFEAELYRHYGYGYYWMGTDLWGVSSDPTLLKLPEQQPDSLESTEQQIDLRSTNEVTGYRCECADGSEHGFYDFVVNTKNWSLPYCVVDVDSALLNNNLAVVKNTAIKAFSWQEQKVAITLNKHQLSANPHFDPKAINSDEFLAMMEASPVTA</sequence>
<dbReference type="KEGG" id="psym:J1N51_12585"/>
<gene>
    <name evidence="2" type="ORF">J1N51_12585</name>
</gene>
<reference evidence="2" key="1">
    <citation type="submission" date="2021-03" db="EMBL/GenBank/DDBJ databases">
        <title>Description of Psychrosphaera ytuae sp. nov. isolated from deep sea sediment of South China Sea.</title>
        <authorList>
            <person name="Zhang J."/>
            <person name="Xu X.-D."/>
        </authorList>
    </citation>
    <scope>NUCLEOTIDE SEQUENCE</scope>
    <source>
        <strain evidence="2">MTZ26</strain>
    </source>
</reference>
<dbReference type="GO" id="GO:0019684">
    <property type="term" value="P:photosynthesis, light reaction"/>
    <property type="evidence" value="ECO:0007669"/>
    <property type="project" value="InterPro"/>
</dbReference>
<name>A0A975DB15_9GAMM</name>
<dbReference type="SUPFAM" id="SSF50346">
    <property type="entry name" value="PRC-barrel domain"/>
    <property type="match status" value="1"/>
</dbReference>
<dbReference type="InterPro" id="IPR011033">
    <property type="entry name" value="PRC_barrel-like_sf"/>
</dbReference>
<proteinExistence type="predicted"/>
<dbReference type="GO" id="GO:0030077">
    <property type="term" value="C:plasma membrane light-harvesting complex"/>
    <property type="evidence" value="ECO:0007669"/>
    <property type="project" value="InterPro"/>
</dbReference>
<evidence type="ECO:0000259" key="1">
    <source>
        <dbReference type="Pfam" id="PF05239"/>
    </source>
</evidence>
<organism evidence="2 3">
    <name type="scientific">Psychrosphaera ytuae</name>
    <dbReference type="NCBI Taxonomy" id="2820710"/>
    <lineage>
        <taxon>Bacteria</taxon>
        <taxon>Pseudomonadati</taxon>
        <taxon>Pseudomonadota</taxon>
        <taxon>Gammaproteobacteria</taxon>
        <taxon>Alteromonadales</taxon>
        <taxon>Pseudoalteromonadaceae</taxon>
        <taxon>Psychrosphaera</taxon>
    </lineage>
</organism>
<protein>
    <submittedName>
        <fullName evidence="2">PRC-barrel domain-containing protein</fullName>
    </submittedName>
</protein>
<dbReference type="AlphaFoldDB" id="A0A975DB15"/>
<dbReference type="EMBL" id="CP072110">
    <property type="protein sequence ID" value="QTH63548.1"/>
    <property type="molecule type" value="Genomic_DNA"/>
</dbReference>
<dbReference type="InterPro" id="IPR014747">
    <property type="entry name" value="Bac_photo_RC_H_C"/>
</dbReference>
<evidence type="ECO:0000313" key="3">
    <source>
        <dbReference type="Proteomes" id="UP000682739"/>
    </source>
</evidence>
<dbReference type="Gene3D" id="3.90.50.10">
    <property type="entry name" value="Photosynthetic Reaction Center, subunit H, domain 2"/>
    <property type="match status" value="2"/>
</dbReference>
<accession>A0A975DB15</accession>
<keyword evidence="3" id="KW-1185">Reference proteome</keyword>
<dbReference type="InterPro" id="IPR027275">
    <property type="entry name" value="PRC-brl_dom"/>
</dbReference>
<feature type="domain" description="PRC-barrel" evidence="1">
    <location>
        <begin position="2"/>
        <end position="75"/>
    </location>
</feature>
<dbReference type="Pfam" id="PF05239">
    <property type="entry name" value="PRC"/>
    <property type="match status" value="1"/>
</dbReference>
<dbReference type="Proteomes" id="UP000682739">
    <property type="component" value="Chromosome"/>
</dbReference>